<reference evidence="7" key="2">
    <citation type="submission" date="2020-03" db="EMBL/GenBank/DDBJ databases">
        <authorList>
            <person name="Fu F.-F."/>
            <person name="Chen J."/>
        </authorList>
    </citation>
    <scope>NUCLEOTIDE SEQUENCE</scope>
    <source>
        <strain evidence="7">Lc1</strain>
    </source>
</reference>
<dbReference type="GO" id="GO:0003677">
    <property type="term" value="F:DNA binding"/>
    <property type="evidence" value="ECO:0007669"/>
    <property type="project" value="InterPro"/>
</dbReference>
<dbReference type="Proteomes" id="UP000613401">
    <property type="component" value="Unassembled WGS sequence"/>
</dbReference>
<gene>
    <name evidence="7" type="ORF">GCG54_00007042</name>
</gene>
<dbReference type="InterPro" id="IPR050815">
    <property type="entry name" value="TF_fung"/>
</dbReference>
<protein>
    <recommendedName>
        <fullName evidence="6">Zn(2)-C6 fungal-type domain-containing protein</fullName>
    </recommendedName>
</protein>
<keyword evidence="5" id="KW-0539">Nucleus</keyword>
<dbReference type="GO" id="GO:0000981">
    <property type="term" value="F:DNA-binding transcription factor activity, RNA polymerase II-specific"/>
    <property type="evidence" value="ECO:0007669"/>
    <property type="project" value="InterPro"/>
</dbReference>
<dbReference type="EMBL" id="WVTB01000032">
    <property type="protein sequence ID" value="KAF3806793.1"/>
    <property type="molecule type" value="Genomic_DNA"/>
</dbReference>
<dbReference type="RefSeq" id="XP_045265952.1">
    <property type="nucleotide sequence ID" value="XM_045407031.1"/>
</dbReference>
<evidence type="ECO:0000313" key="8">
    <source>
        <dbReference type="Proteomes" id="UP000613401"/>
    </source>
</evidence>
<dbReference type="GO" id="GO:0005634">
    <property type="term" value="C:nucleus"/>
    <property type="evidence" value="ECO:0007669"/>
    <property type="project" value="UniProtKB-SubCell"/>
</dbReference>
<evidence type="ECO:0000256" key="2">
    <source>
        <dbReference type="ARBA" id="ARBA00022723"/>
    </source>
</evidence>
<comment type="subcellular location">
    <subcellularLocation>
        <location evidence="1">Nucleus</location>
    </subcellularLocation>
</comment>
<evidence type="ECO:0000256" key="1">
    <source>
        <dbReference type="ARBA" id="ARBA00004123"/>
    </source>
</evidence>
<dbReference type="GO" id="GO:0006351">
    <property type="term" value="P:DNA-templated transcription"/>
    <property type="evidence" value="ECO:0007669"/>
    <property type="project" value="InterPro"/>
</dbReference>
<dbReference type="CDD" id="cd12148">
    <property type="entry name" value="fungal_TF_MHR"/>
    <property type="match status" value="1"/>
</dbReference>
<evidence type="ECO:0000259" key="6">
    <source>
        <dbReference type="PROSITE" id="PS50048"/>
    </source>
</evidence>
<dbReference type="Pfam" id="PF04082">
    <property type="entry name" value="Fungal_trans"/>
    <property type="match status" value="1"/>
</dbReference>
<sequence>MKTLRACRQCRESKRKCCRQDPCEACEACRNRRLQCSAATSAVNPISRNDPGPLGVESTQDSQSVTGLPQGIVTELVENYLTRVHGGPHWIFHPMTLRSQVSEGSVKDALLYAICAIGSKFSLDAKIRAEEGRLAAGAKHSLHADLENICIENVQVCILLATLSSGNCQPSTEALYVGYCRTTTYSHSGSTLKGIAISMIDILKLKRSPTAYPTCSITGETERRILWSLYIAERWCSSGLGLRCRMDMAADSCHDVPTTMDESTWYSIRPGGQQTTPTIAYKPGILTHMVNLVSHFTAIQDLNRQIAIGGLTTAEVEKRVADLADKLQYWHSSLPSDLQMTVQNLGDKLQKDLARDFAVLHLTYHHFSTLLHFNFLESYQGKADSSSHHKHVELCKQHASSFSNLLRLSHQMGRFAVEYPIIGHMTVVSSSVLVHTLLFGDVKELPDARKKLDSNFDILVQLQQWWPCTEAMNVCLLRLDSYRLDGWMVRYLLEHSRALERRELQTVPPNIDMGSMNKPPRAEQLLEIGRYTDFSSFHSS</sequence>
<accession>A0A8H4FLL7</accession>
<organism evidence="7 8">
    <name type="scientific">Colletotrichum gloeosporioides</name>
    <name type="common">Anthracnose fungus</name>
    <name type="synonym">Glomerella cingulata</name>
    <dbReference type="NCBI Taxonomy" id="474922"/>
    <lineage>
        <taxon>Eukaryota</taxon>
        <taxon>Fungi</taxon>
        <taxon>Dikarya</taxon>
        <taxon>Ascomycota</taxon>
        <taxon>Pezizomycotina</taxon>
        <taxon>Sordariomycetes</taxon>
        <taxon>Hypocreomycetidae</taxon>
        <taxon>Glomerellales</taxon>
        <taxon>Glomerellaceae</taxon>
        <taxon>Colletotrichum</taxon>
        <taxon>Colletotrichum gloeosporioides species complex</taxon>
    </lineage>
</organism>
<dbReference type="GO" id="GO:0008270">
    <property type="term" value="F:zinc ion binding"/>
    <property type="evidence" value="ECO:0007669"/>
    <property type="project" value="InterPro"/>
</dbReference>
<reference evidence="7" key="1">
    <citation type="journal article" date="2020" name="Phytopathology">
        <title>Genome sequence and comparative analysis of Colletotrichum gloeosporioides isolated from Liriodendron leaves.</title>
        <authorList>
            <person name="Fu F.F."/>
            <person name="Hao Z."/>
            <person name="Wang P."/>
            <person name="Lu Y."/>
            <person name="Xue L.J."/>
            <person name="Wei G."/>
            <person name="Tian Y."/>
            <person name="Baishi H."/>
            <person name="Xu H."/>
            <person name="Shi J."/>
            <person name="Cheng T."/>
            <person name="Wang G."/>
            <person name="Yi Y."/>
            <person name="Chen J."/>
        </authorList>
    </citation>
    <scope>NUCLEOTIDE SEQUENCE</scope>
    <source>
        <strain evidence="7">Lc1</strain>
    </source>
</reference>
<keyword evidence="3" id="KW-0805">Transcription regulation</keyword>
<evidence type="ECO:0000256" key="3">
    <source>
        <dbReference type="ARBA" id="ARBA00023015"/>
    </source>
</evidence>
<name>A0A8H4FLL7_COLGL</name>
<dbReference type="CDD" id="cd00067">
    <property type="entry name" value="GAL4"/>
    <property type="match status" value="1"/>
</dbReference>
<evidence type="ECO:0000313" key="7">
    <source>
        <dbReference type="EMBL" id="KAF3806793.1"/>
    </source>
</evidence>
<dbReference type="PANTHER" id="PTHR47338:SF16">
    <property type="entry name" value="TRANSCRIPTION FACTOR, PUTATIVE (AFU_ORTHOLOGUE AFUA_2G09360)-RELATED"/>
    <property type="match status" value="1"/>
</dbReference>
<comment type="caution">
    <text evidence="7">The sequence shown here is derived from an EMBL/GenBank/DDBJ whole genome shotgun (WGS) entry which is preliminary data.</text>
</comment>
<feature type="domain" description="Zn(2)-C6 fungal-type" evidence="6">
    <location>
        <begin position="6"/>
        <end position="38"/>
    </location>
</feature>
<dbReference type="GeneID" id="69014188"/>
<dbReference type="InterPro" id="IPR001138">
    <property type="entry name" value="Zn2Cys6_DnaBD"/>
</dbReference>
<dbReference type="AlphaFoldDB" id="A0A8H4FLL7"/>
<evidence type="ECO:0000256" key="5">
    <source>
        <dbReference type="ARBA" id="ARBA00023242"/>
    </source>
</evidence>
<keyword evidence="4" id="KW-0804">Transcription</keyword>
<dbReference type="PROSITE" id="PS00463">
    <property type="entry name" value="ZN2_CY6_FUNGAL_1"/>
    <property type="match status" value="1"/>
</dbReference>
<evidence type="ECO:0000256" key="4">
    <source>
        <dbReference type="ARBA" id="ARBA00023163"/>
    </source>
</evidence>
<keyword evidence="2" id="KW-0479">Metal-binding</keyword>
<dbReference type="SMART" id="SM00066">
    <property type="entry name" value="GAL4"/>
    <property type="match status" value="1"/>
</dbReference>
<dbReference type="PANTHER" id="PTHR47338">
    <property type="entry name" value="ZN(II)2CYS6 TRANSCRIPTION FACTOR (EUROFUNG)-RELATED"/>
    <property type="match status" value="1"/>
</dbReference>
<proteinExistence type="predicted"/>
<dbReference type="InterPro" id="IPR007219">
    <property type="entry name" value="XnlR_reg_dom"/>
</dbReference>
<keyword evidence="8" id="KW-1185">Reference proteome</keyword>
<dbReference type="PROSITE" id="PS50048">
    <property type="entry name" value="ZN2_CY6_FUNGAL_2"/>
    <property type="match status" value="1"/>
</dbReference>